<protein>
    <submittedName>
        <fullName evidence="1">Uncharacterized protein</fullName>
    </submittedName>
</protein>
<sequence>MRRRPVAAIQADIDAEYERMRSVPQPAPNRPVLDDREKDRLAELMRFRGKVPTVTPEALASQLKAGSKKSEREQLEELFDSIAGEIEERRQFLRDLEKAGRLKLETVHMIRAEIQQRVTELQRVDALLKQASG</sequence>
<name>A0A836BPK9_9CHLO</name>
<dbReference type="OrthoDB" id="189770at2759"/>
<organism evidence="1 2">
    <name type="scientific">Edaphochlamys debaryana</name>
    <dbReference type="NCBI Taxonomy" id="47281"/>
    <lineage>
        <taxon>Eukaryota</taxon>
        <taxon>Viridiplantae</taxon>
        <taxon>Chlorophyta</taxon>
        <taxon>core chlorophytes</taxon>
        <taxon>Chlorophyceae</taxon>
        <taxon>CS clade</taxon>
        <taxon>Chlamydomonadales</taxon>
        <taxon>Chlamydomonadales incertae sedis</taxon>
        <taxon>Edaphochlamys</taxon>
    </lineage>
</organism>
<evidence type="ECO:0000313" key="2">
    <source>
        <dbReference type="Proteomes" id="UP000612055"/>
    </source>
</evidence>
<dbReference type="AlphaFoldDB" id="A0A836BPK9"/>
<dbReference type="Pfam" id="PF05250">
    <property type="entry name" value="UPF0193"/>
    <property type="match status" value="1"/>
</dbReference>
<dbReference type="PANTHER" id="PTHR28348:SF1">
    <property type="entry name" value="UPF0193 PROTEIN EVG1"/>
    <property type="match status" value="1"/>
</dbReference>
<comment type="caution">
    <text evidence="1">The sequence shown here is derived from an EMBL/GenBank/DDBJ whole genome shotgun (WGS) entry which is preliminary data.</text>
</comment>
<dbReference type="InterPro" id="IPR007914">
    <property type="entry name" value="UPF0193"/>
</dbReference>
<keyword evidence="2" id="KW-1185">Reference proteome</keyword>
<dbReference type="PANTHER" id="PTHR28348">
    <property type="entry name" value="UPF0193 PROTEIN EVG1"/>
    <property type="match status" value="1"/>
</dbReference>
<dbReference type="EMBL" id="JAEHOE010000200">
    <property type="protein sequence ID" value="KAG2482844.1"/>
    <property type="molecule type" value="Genomic_DNA"/>
</dbReference>
<reference evidence="1" key="1">
    <citation type="journal article" date="2020" name="bioRxiv">
        <title>Comparative genomics of Chlamydomonas.</title>
        <authorList>
            <person name="Craig R.J."/>
            <person name="Hasan A.R."/>
            <person name="Ness R.W."/>
            <person name="Keightley P.D."/>
        </authorList>
    </citation>
    <scope>NUCLEOTIDE SEQUENCE</scope>
    <source>
        <strain evidence="1">CCAP 11/70</strain>
    </source>
</reference>
<accession>A0A836BPK9</accession>
<evidence type="ECO:0000313" key="1">
    <source>
        <dbReference type="EMBL" id="KAG2482844.1"/>
    </source>
</evidence>
<proteinExistence type="predicted"/>
<gene>
    <name evidence="1" type="ORF">HYH03_018281</name>
</gene>
<dbReference type="Proteomes" id="UP000612055">
    <property type="component" value="Unassembled WGS sequence"/>
</dbReference>